<dbReference type="RefSeq" id="WP_213144453.1">
    <property type="nucleotide sequence ID" value="NZ_JAGYPE020000015.1"/>
</dbReference>
<comment type="caution">
    <text evidence="1">The sequence shown here is derived from an EMBL/GenBank/DDBJ whole genome shotgun (WGS) entry which is preliminary data.</text>
</comment>
<dbReference type="Pfam" id="PF07875">
    <property type="entry name" value="Coat_F"/>
    <property type="match status" value="1"/>
</dbReference>
<sequence length="55" mass="5859">MHAQGGSPHNAIRNYAAAITETATPELKAALREQLNLDLTVADTAINLAQKMGQQ</sequence>
<keyword evidence="1" id="KW-0167">Capsid protein</keyword>
<keyword evidence="1" id="KW-0946">Virion</keyword>
<evidence type="ECO:0000313" key="2">
    <source>
        <dbReference type="EMBL" id="MCH6266047.1"/>
    </source>
</evidence>
<proteinExistence type="predicted"/>
<gene>
    <name evidence="2" type="ORF">KHB02_010985</name>
    <name evidence="1" type="ORF">KHB02_24605</name>
</gene>
<keyword evidence="3" id="KW-1185">Reference proteome</keyword>
<dbReference type="EMBL" id="JAGYPE020000015">
    <property type="protein sequence ID" value="MCH6266047.1"/>
    <property type="molecule type" value="Genomic_DNA"/>
</dbReference>
<organism evidence="1">
    <name type="scientific">Neobacillus citreus</name>
    <dbReference type="NCBI Taxonomy" id="2833578"/>
    <lineage>
        <taxon>Bacteria</taxon>
        <taxon>Bacillati</taxon>
        <taxon>Bacillota</taxon>
        <taxon>Bacilli</taxon>
        <taxon>Bacillales</taxon>
        <taxon>Bacillaceae</taxon>
        <taxon>Neobacillus</taxon>
    </lineage>
</organism>
<accession>A0A942YBR5</accession>
<reference evidence="1" key="1">
    <citation type="submission" date="2021-05" db="EMBL/GenBank/DDBJ databases">
        <title>Novel Bacillus species.</title>
        <authorList>
            <person name="Liu G."/>
        </authorList>
    </citation>
    <scope>NUCLEOTIDE SEQUENCE</scope>
    <source>
        <strain evidence="1 3">FJAT-50051</strain>
    </source>
</reference>
<protein>
    <submittedName>
        <fullName evidence="1">Spore coat protein</fullName>
    </submittedName>
</protein>
<dbReference type="EMBL" id="JAGYPE010000004">
    <property type="protein sequence ID" value="MBS4184584.1"/>
    <property type="molecule type" value="Genomic_DNA"/>
</dbReference>
<evidence type="ECO:0000313" key="3">
    <source>
        <dbReference type="Proteomes" id="UP000677265"/>
    </source>
</evidence>
<dbReference type="InterPro" id="IPR012851">
    <property type="entry name" value="Spore_coat_CotF-like"/>
</dbReference>
<dbReference type="AlphaFoldDB" id="A0A942YBR5"/>
<dbReference type="Proteomes" id="UP000677265">
    <property type="component" value="Unassembled WGS sequence"/>
</dbReference>
<evidence type="ECO:0000313" key="1">
    <source>
        <dbReference type="EMBL" id="MBS4184584.1"/>
    </source>
</evidence>
<name>A0A942YBR5_9BACI</name>